<proteinExistence type="predicted"/>
<reference evidence="1" key="1">
    <citation type="submission" date="2020-06" db="EMBL/GenBank/DDBJ databases">
        <title>Unique genomic features of the anaerobic methanotrophic archaea.</title>
        <authorList>
            <person name="Chadwick G.L."/>
            <person name="Skennerton C.T."/>
            <person name="Laso-Perez R."/>
            <person name="Leu A.O."/>
            <person name="Speth D.R."/>
            <person name="Yu H."/>
            <person name="Morgan-Lang C."/>
            <person name="Hatzenpichler R."/>
            <person name="Goudeau D."/>
            <person name="Malmstrom R."/>
            <person name="Brazelton W.J."/>
            <person name="Woyke T."/>
            <person name="Hallam S.J."/>
            <person name="Tyson G.W."/>
            <person name="Wegener G."/>
            <person name="Boetius A."/>
            <person name="Orphan V."/>
        </authorList>
    </citation>
    <scope>NUCLEOTIDE SEQUENCE</scope>
</reference>
<dbReference type="EMBL" id="MT631397">
    <property type="protein sequence ID" value="QNO49796.1"/>
    <property type="molecule type" value="Genomic_DNA"/>
</dbReference>
<organism evidence="1">
    <name type="scientific">Candidatus Methanogaster sp. ANME-2c ERB4</name>
    <dbReference type="NCBI Taxonomy" id="2759911"/>
    <lineage>
        <taxon>Archaea</taxon>
        <taxon>Methanobacteriati</taxon>
        <taxon>Methanobacteriota</taxon>
        <taxon>Stenosarchaea group</taxon>
        <taxon>Methanomicrobia</taxon>
        <taxon>Methanosarcinales</taxon>
        <taxon>ANME-2 cluster</taxon>
        <taxon>Candidatus Methanogasteraceae</taxon>
        <taxon>Candidatus Methanogaster</taxon>
    </lineage>
</organism>
<name>A0A7G9YP62_9EURY</name>
<protein>
    <submittedName>
        <fullName evidence="1">Uncharacterized protein</fullName>
    </submittedName>
</protein>
<accession>A0A7G9YP62</accession>
<evidence type="ECO:0000313" key="1">
    <source>
        <dbReference type="EMBL" id="QNO49796.1"/>
    </source>
</evidence>
<sequence>MSTMSAFPFVGKFRYWVLTTIVHSPKLASFQPAALIRRVKARSEITDPSAIIPALSNMAHIRIRRSTEPIDAAISKVGLFIAVASTGEVKKIRFGDAVWR</sequence>
<dbReference type="AlphaFoldDB" id="A0A7G9YP62"/>
<gene>
    <name evidence="1" type="ORF">DBPBNLAN_00006</name>
</gene>